<evidence type="ECO:0000313" key="2">
    <source>
        <dbReference type="RefSeq" id="XP_036360574.1"/>
    </source>
</evidence>
<dbReference type="Proteomes" id="UP000515154">
    <property type="component" value="Linkage group LG7"/>
</dbReference>
<keyword evidence="1" id="KW-1185">Reference proteome</keyword>
<gene>
    <name evidence="2" type="primary">LOC118764210</name>
</gene>
<proteinExistence type="predicted"/>
<protein>
    <submittedName>
        <fullName evidence="2">Uncharacterized protein LOC118764210 isoform X1</fullName>
    </submittedName>
</protein>
<reference evidence="2" key="1">
    <citation type="submission" date="2025-08" db="UniProtKB">
        <authorList>
            <consortium name="RefSeq"/>
        </authorList>
    </citation>
    <scope>IDENTIFICATION</scope>
</reference>
<name>A0A7E6EYT7_9MOLL</name>
<dbReference type="RefSeq" id="XP_036360574.1">
    <property type="nucleotide sequence ID" value="XM_036504681.1"/>
</dbReference>
<sequence>MANNSCMFSYENLQKMSEKLADPKSLFRVSIQLGLDFLAIKTMEEFFLCSDKVRLIPVFAFAAFIDTRGKCSDKSILDEIKKRLEPCVKNEKEETSIGHLLENWRTWEDKVKTYPNEHDHKIREKTFCQWELYKDPFQITNEMILHIGELFEKNNFPPQDVARWLGIPYYFYIIDHKYPCPESDEKQGIVDRFDWRKRLEVLFKGRENHHTDGKNFLKALKLTTIPENLNESNIRIRDINKKYREHEIWKDSIGNSAKG</sequence>
<organism evidence="1 2">
    <name type="scientific">Octopus sinensis</name>
    <name type="common">East Asian common octopus</name>
    <dbReference type="NCBI Taxonomy" id="2607531"/>
    <lineage>
        <taxon>Eukaryota</taxon>
        <taxon>Metazoa</taxon>
        <taxon>Spiralia</taxon>
        <taxon>Lophotrochozoa</taxon>
        <taxon>Mollusca</taxon>
        <taxon>Cephalopoda</taxon>
        <taxon>Coleoidea</taxon>
        <taxon>Octopodiformes</taxon>
        <taxon>Octopoda</taxon>
        <taxon>Incirrata</taxon>
        <taxon>Octopodidae</taxon>
        <taxon>Octopus</taxon>
    </lineage>
</organism>
<dbReference type="AlphaFoldDB" id="A0A7E6EYT7"/>
<evidence type="ECO:0000313" key="1">
    <source>
        <dbReference type="Proteomes" id="UP000515154"/>
    </source>
</evidence>
<accession>A0A7E6EYT7</accession>
<dbReference type="KEGG" id="osn:118764210"/>